<comment type="caution">
    <text evidence="2">The sequence shown here is derived from an EMBL/GenBank/DDBJ whole genome shotgun (WGS) entry which is preliminary data.</text>
</comment>
<sequence>MQQILSIASDDTELSSLLKDVGLESKPGHRKRFVAAIKILTSKKHGDCDDDSKRDEGNLGSVGESSNKFLKCV</sequence>
<proteinExistence type="predicted"/>
<evidence type="ECO:0000313" key="2">
    <source>
        <dbReference type="EMBL" id="CAB4022063.1"/>
    </source>
</evidence>
<organism evidence="2 3">
    <name type="scientific">Paramuricea clavata</name>
    <name type="common">Red gorgonian</name>
    <name type="synonym">Violescent sea-whip</name>
    <dbReference type="NCBI Taxonomy" id="317549"/>
    <lineage>
        <taxon>Eukaryota</taxon>
        <taxon>Metazoa</taxon>
        <taxon>Cnidaria</taxon>
        <taxon>Anthozoa</taxon>
        <taxon>Octocorallia</taxon>
        <taxon>Malacalcyonacea</taxon>
        <taxon>Plexauridae</taxon>
        <taxon>Paramuricea</taxon>
    </lineage>
</organism>
<keyword evidence="3" id="KW-1185">Reference proteome</keyword>
<evidence type="ECO:0000256" key="1">
    <source>
        <dbReference type="SAM" id="MobiDB-lite"/>
    </source>
</evidence>
<protein>
    <submittedName>
        <fullName evidence="2">Uncharacterized protein</fullName>
    </submittedName>
</protein>
<evidence type="ECO:0000313" key="3">
    <source>
        <dbReference type="Proteomes" id="UP001152795"/>
    </source>
</evidence>
<dbReference type="Proteomes" id="UP001152795">
    <property type="component" value="Unassembled WGS sequence"/>
</dbReference>
<accession>A0A7D9J533</accession>
<name>A0A7D9J533_PARCT</name>
<reference evidence="2" key="1">
    <citation type="submission" date="2020-04" db="EMBL/GenBank/DDBJ databases">
        <authorList>
            <person name="Alioto T."/>
            <person name="Alioto T."/>
            <person name="Gomez Garrido J."/>
        </authorList>
    </citation>
    <scope>NUCLEOTIDE SEQUENCE</scope>
    <source>
        <strain evidence="2">A484AB</strain>
    </source>
</reference>
<feature type="region of interest" description="Disordered" evidence="1">
    <location>
        <begin position="44"/>
        <end position="65"/>
    </location>
</feature>
<gene>
    <name evidence="2" type="ORF">PACLA_8A028573</name>
</gene>
<dbReference type="EMBL" id="CACRXK020011780">
    <property type="protein sequence ID" value="CAB4022063.1"/>
    <property type="molecule type" value="Genomic_DNA"/>
</dbReference>
<dbReference type="OrthoDB" id="1919336at2759"/>
<dbReference type="AlphaFoldDB" id="A0A7D9J533"/>
<feature type="compositionally biased region" description="Basic and acidic residues" evidence="1">
    <location>
        <begin position="44"/>
        <end position="57"/>
    </location>
</feature>